<feature type="domain" description="4Fe-4S ferredoxin-type" evidence="4">
    <location>
        <begin position="88"/>
        <end position="121"/>
    </location>
</feature>
<gene>
    <name evidence="5" type="ORF">HYZ11_13625</name>
</gene>
<feature type="domain" description="4Fe-4S ferredoxin-type" evidence="4">
    <location>
        <begin position="169"/>
        <end position="200"/>
    </location>
</feature>
<dbReference type="GO" id="GO:0051536">
    <property type="term" value="F:iron-sulfur cluster binding"/>
    <property type="evidence" value="ECO:0007669"/>
    <property type="project" value="UniProtKB-KW"/>
</dbReference>
<dbReference type="InterPro" id="IPR017896">
    <property type="entry name" value="4Fe4S_Fe-S-bd"/>
</dbReference>
<evidence type="ECO:0000259" key="4">
    <source>
        <dbReference type="PROSITE" id="PS51379"/>
    </source>
</evidence>
<evidence type="ECO:0000256" key="1">
    <source>
        <dbReference type="ARBA" id="ARBA00022723"/>
    </source>
</evidence>
<keyword evidence="2" id="KW-0408">Iron</keyword>
<dbReference type="Proteomes" id="UP000782312">
    <property type="component" value="Unassembled WGS sequence"/>
</dbReference>
<reference evidence="5" key="1">
    <citation type="submission" date="2020-07" db="EMBL/GenBank/DDBJ databases">
        <title>Huge and variable diversity of episymbiotic CPR bacteria and DPANN archaea in groundwater ecosystems.</title>
        <authorList>
            <person name="He C.Y."/>
            <person name="Keren R."/>
            <person name="Whittaker M."/>
            <person name="Farag I.F."/>
            <person name="Doudna J."/>
            <person name="Cate J.H.D."/>
            <person name="Banfield J.F."/>
        </authorList>
    </citation>
    <scope>NUCLEOTIDE SEQUENCE</scope>
    <source>
        <strain evidence="5">NC_groundwater_763_Ag_S-0.2um_68_21</strain>
    </source>
</reference>
<dbReference type="AlphaFoldDB" id="A0A932MPA2"/>
<dbReference type="PROSITE" id="PS51379">
    <property type="entry name" value="4FE4S_FER_2"/>
    <property type="match status" value="3"/>
</dbReference>
<dbReference type="PROSITE" id="PS00198">
    <property type="entry name" value="4FE4S_FER_1"/>
    <property type="match status" value="1"/>
</dbReference>
<dbReference type="SUPFAM" id="SSF54862">
    <property type="entry name" value="4Fe-4S ferredoxins"/>
    <property type="match status" value="1"/>
</dbReference>
<evidence type="ECO:0000313" key="5">
    <source>
        <dbReference type="EMBL" id="MBI3128638.1"/>
    </source>
</evidence>
<dbReference type="InterPro" id="IPR052977">
    <property type="entry name" value="Polyferredoxin-like_ET"/>
</dbReference>
<dbReference type="Gene3D" id="3.30.70.20">
    <property type="match status" value="2"/>
</dbReference>
<dbReference type="Pfam" id="PF12838">
    <property type="entry name" value="Fer4_7"/>
    <property type="match status" value="1"/>
</dbReference>
<protein>
    <submittedName>
        <fullName evidence="5">4Fe-4S dicluster domain-containing protein</fullName>
    </submittedName>
</protein>
<dbReference type="GO" id="GO:0046872">
    <property type="term" value="F:metal ion binding"/>
    <property type="evidence" value="ECO:0007669"/>
    <property type="project" value="UniProtKB-KW"/>
</dbReference>
<dbReference type="PANTHER" id="PTHR43193">
    <property type="match status" value="1"/>
</dbReference>
<proteinExistence type="predicted"/>
<evidence type="ECO:0000256" key="2">
    <source>
        <dbReference type="ARBA" id="ARBA00023004"/>
    </source>
</evidence>
<sequence length="203" mass="21725">MGAERRMDRKTFLKEGPLHLIRAFFQGANEGETKGYRPPAEDLLIRPPGAARPEARFLEVCLGSSACSIACPANAIRMVPRRDDPGLIAPLIRPSEAACVLCEDLSCMKACPTGALTLLPREEIRIGLAVVYPEKCFAWSGEEPSCSACADRCPIGAAAIAIEERDGAKGPVVREAGCTGCGVCEFYCPVYPAAVRIRELAEG</sequence>
<keyword evidence="3" id="KW-0411">Iron-sulfur</keyword>
<evidence type="ECO:0000256" key="3">
    <source>
        <dbReference type="ARBA" id="ARBA00023014"/>
    </source>
</evidence>
<accession>A0A932MPA2</accession>
<dbReference type="PANTHER" id="PTHR43193:SF2">
    <property type="entry name" value="POLYFERREDOXIN PROTEIN FWDF"/>
    <property type="match status" value="1"/>
</dbReference>
<evidence type="ECO:0000313" key="6">
    <source>
        <dbReference type="Proteomes" id="UP000782312"/>
    </source>
</evidence>
<name>A0A932MPA2_UNCTE</name>
<keyword evidence="1" id="KW-0479">Metal-binding</keyword>
<dbReference type="InterPro" id="IPR017900">
    <property type="entry name" value="4Fe4S_Fe_S_CS"/>
</dbReference>
<organism evidence="5 6">
    <name type="scientific">Tectimicrobiota bacterium</name>
    <dbReference type="NCBI Taxonomy" id="2528274"/>
    <lineage>
        <taxon>Bacteria</taxon>
        <taxon>Pseudomonadati</taxon>
        <taxon>Nitrospinota/Tectimicrobiota group</taxon>
        <taxon>Candidatus Tectimicrobiota</taxon>
    </lineage>
</organism>
<feature type="domain" description="4Fe-4S ferredoxin-type" evidence="4">
    <location>
        <begin position="51"/>
        <end position="81"/>
    </location>
</feature>
<comment type="caution">
    <text evidence="5">The sequence shown here is derived from an EMBL/GenBank/DDBJ whole genome shotgun (WGS) entry which is preliminary data.</text>
</comment>
<dbReference type="EMBL" id="JACPUR010000034">
    <property type="protein sequence ID" value="MBI3128638.1"/>
    <property type="molecule type" value="Genomic_DNA"/>
</dbReference>